<keyword evidence="2" id="KW-0472">Membrane</keyword>
<evidence type="ECO:0000256" key="2">
    <source>
        <dbReference type="SAM" id="Phobius"/>
    </source>
</evidence>
<evidence type="ECO:0000313" key="4">
    <source>
        <dbReference type="EMBL" id="QGM44806.1"/>
    </source>
</evidence>
<evidence type="ECO:0000259" key="3">
    <source>
        <dbReference type="Pfam" id="PF05170"/>
    </source>
</evidence>
<evidence type="ECO:0000256" key="1">
    <source>
        <dbReference type="SAM" id="MobiDB-lite"/>
    </source>
</evidence>
<sequence>MTDVRGQSPEPALDGALKKPDRPSSPRFSRALGGLAAIALAAIMALAAMGFAPWTLSAQALAEKIAAQVFASTGLYVAAKGRPRFVLLPRPHILLDGVAMADPKAFAKIDVQALYGEVRLSSLFTGRLEIARLTLFRPLIQIDPQKASALGFAPTTIVASRQSGGAKARIESLSLVDGRIALGADAPEAIENLALTLEWPQPSSPATLTGEFDWRNERMSGLLWIARPDMLRQGDQTPLTVRLSGSSFQIEAEGMAQTGVAPRYAARVRASAASLRQALALLDVFPPLPGPMANCEVAATASLGPDELSLSQLRFLADGNEFEGSFSLSREDERPHIRADLSARYLSLRPALDYLPAVSGLDGQWSRDSFDLPDLSEADLDLSLRAAHARLSRLALEDAELGVSLRGGRLDLDLARAKAYKGKLSAHATLATADPAAVEAHAEIQTSGLDSGALLWDAIAHEDISGLLDASMTLNASGESMAAMMRVLDGRATLKLTRGAIAGVDLTRAMSRLEKRPLASALFIRSGRSKIDEASAVVKIADGVASVEDGAASGPGFSVAFAGSTRVLDRTLALRAQVAATDEAGAPRAKGQQISFDLAGPWDDLSFMPDAKALIRRSGAAAPLLPPPTGD</sequence>
<dbReference type="InterPro" id="IPR007844">
    <property type="entry name" value="AsmA"/>
</dbReference>
<dbReference type="Pfam" id="PF05170">
    <property type="entry name" value="AsmA"/>
    <property type="match status" value="1"/>
</dbReference>
<dbReference type="KEGG" id="mhey:H2LOC_003380"/>
<dbReference type="RefSeq" id="WP_136495102.1">
    <property type="nucleotide sequence ID" value="NZ_CP046052.1"/>
</dbReference>
<feature type="transmembrane region" description="Helical" evidence="2">
    <location>
        <begin position="32"/>
        <end position="54"/>
    </location>
</feature>
<dbReference type="GO" id="GO:0090313">
    <property type="term" value="P:regulation of protein targeting to membrane"/>
    <property type="evidence" value="ECO:0007669"/>
    <property type="project" value="TreeGrafter"/>
</dbReference>
<dbReference type="PANTHER" id="PTHR30441">
    <property type="entry name" value="DUF748 DOMAIN-CONTAINING PROTEIN"/>
    <property type="match status" value="1"/>
</dbReference>
<protein>
    <submittedName>
        <fullName evidence="4">AsmA family protein</fullName>
    </submittedName>
</protein>
<dbReference type="GO" id="GO:0005886">
    <property type="term" value="C:plasma membrane"/>
    <property type="evidence" value="ECO:0007669"/>
    <property type="project" value="TreeGrafter"/>
</dbReference>
<dbReference type="AlphaFoldDB" id="A0A6B8K9N1"/>
<dbReference type="Proteomes" id="UP000309061">
    <property type="component" value="Chromosome"/>
</dbReference>
<dbReference type="EMBL" id="CP046052">
    <property type="protein sequence ID" value="QGM44806.1"/>
    <property type="molecule type" value="Genomic_DNA"/>
</dbReference>
<keyword evidence="5" id="KW-1185">Reference proteome</keyword>
<feature type="region of interest" description="Disordered" evidence="1">
    <location>
        <begin position="1"/>
        <end position="25"/>
    </location>
</feature>
<evidence type="ECO:0000313" key="5">
    <source>
        <dbReference type="Proteomes" id="UP000309061"/>
    </source>
</evidence>
<reference evidence="4 5" key="1">
    <citation type="submission" date="2019-11" db="EMBL/GenBank/DDBJ databases">
        <title>The genome sequence of Methylocystis heyeri.</title>
        <authorList>
            <person name="Oshkin I.Y."/>
            <person name="Miroshnikov K."/>
            <person name="Dedysh S.N."/>
        </authorList>
    </citation>
    <scope>NUCLEOTIDE SEQUENCE [LARGE SCALE GENOMIC DNA]</scope>
    <source>
        <strain evidence="4 5">H2</strain>
    </source>
</reference>
<keyword evidence="2" id="KW-0812">Transmembrane</keyword>
<dbReference type="InterPro" id="IPR052894">
    <property type="entry name" value="AsmA-related"/>
</dbReference>
<dbReference type="OrthoDB" id="5439561at2"/>
<keyword evidence="2" id="KW-1133">Transmembrane helix</keyword>
<organism evidence="4 5">
    <name type="scientific">Methylocystis heyeri</name>
    <dbReference type="NCBI Taxonomy" id="391905"/>
    <lineage>
        <taxon>Bacteria</taxon>
        <taxon>Pseudomonadati</taxon>
        <taxon>Pseudomonadota</taxon>
        <taxon>Alphaproteobacteria</taxon>
        <taxon>Hyphomicrobiales</taxon>
        <taxon>Methylocystaceae</taxon>
        <taxon>Methylocystis</taxon>
    </lineage>
</organism>
<accession>A0A6B8K9N1</accession>
<dbReference type="PANTHER" id="PTHR30441:SF4">
    <property type="entry name" value="PROTEIN ASMA"/>
    <property type="match status" value="1"/>
</dbReference>
<gene>
    <name evidence="4" type="ORF">H2LOC_003380</name>
</gene>
<name>A0A6B8K9N1_9HYPH</name>
<proteinExistence type="predicted"/>
<feature type="domain" description="AsmA" evidence="3">
    <location>
        <begin position="363"/>
        <end position="547"/>
    </location>
</feature>